<dbReference type="PANTHER" id="PTHR45911:SF4">
    <property type="entry name" value="MULTIPLE C2 AND TRANSMEMBRANE DOMAIN-CONTAINING PROTEIN"/>
    <property type="match status" value="1"/>
</dbReference>
<dbReference type="Proteomes" id="UP000735302">
    <property type="component" value="Unassembled WGS sequence"/>
</dbReference>
<accession>A0AAV4D1H1</accession>
<dbReference type="SMART" id="SM00239">
    <property type="entry name" value="C2"/>
    <property type="match status" value="1"/>
</dbReference>
<feature type="compositionally biased region" description="Basic and acidic residues" evidence="3">
    <location>
        <begin position="210"/>
        <end position="219"/>
    </location>
</feature>
<evidence type="ECO:0000313" key="5">
    <source>
        <dbReference type="EMBL" id="GFO37983.1"/>
    </source>
</evidence>
<feature type="compositionally biased region" description="Basic residues" evidence="3">
    <location>
        <begin position="179"/>
        <end position="190"/>
    </location>
</feature>
<dbReference type="PANTHER" id="PTHR45911">
    <property type="entry name" value="C2 DOMAIN-CONTAINING PROTEIN"/>
    <property type="match status" value="1"/>
</dbReference>
<keyword evidence="1" id="KW-0479">Metal-binding</keyword>
<reference evidence="5 6" key="1">
    <citation type="journal article" date="2021" name="Elife">
        <title>Chloroplast acquisition without the gene transfer in kleptoplastic sea slugs, Plakobranchus ocellatus.</title>
        <authorList>
            <person name="Maeda T."/>
            <person name="Takahashi S."/>
            <person name="Yoshida T."/>
            <person name="Shimamura S."/>
            <person name="Takaki Y."/>
            <person name="Nagai Y."/>
            <person name="Toyoda A."/>
            <person name="Suzuki Y."/>
            <person name="Arimoto A."/>
            <person name="Ishii H."/>
            <person name="Satoh N."/>
            <person name="Nishiyama T."/>
            <person name="Hasebe M."/>
            <person name="Maruyama T."/>
            <person name="Minagawa J."/>
            <person name="Obokata J."/>
            <person name="Shigenobu S."/>
        </authorList>
    </citation>
    <scope>NUCLEOTIDE SEQUENCE [LARGE SCALE GENOMIC DNA]</scope>
</reference>
<dbReference type="GO" id="GO:0016020">
    <property type="term" value="C:membrane"/>
    <property type="evidence" value="ECO:0007669"/>
    <property type="project" value="TreeGrafter"/>
</dbReference>
<name>A0AAV4D1H1_9GAST</name>
<dbReference type="SUPFAM" id="SSF49562">
    <property type="entry name" value="C2 domain (Calcium/lipid-binding domain, CaLB)"/>
    <property type="match status" value="1"/>
</dbReference>
<evidence type="ECO:0000256" key="2">
    <source>
        <dbReference type="ARBA" id="ARBA00022837"/>
    </source>
</evidence>
<proteinExistence type="predicted"/>
<sequence>MSLEIRVIGATNVPNPETFGKCDPYASLEFQGVRKKTQVVKGDLNPKWDETLTFPLAGLGISSSDELNITVFDWERVGRNRQLGTAKVPLAEFATGGSREKTVTLVDANGRDIQAATIQLHIKCDPPPQAAAAGGGKGAAGGGGAQVVNVDVEEEEEEEEDEAAAGVATGPGGGVVPGKPKKKLRSKKRPALSSKPQDQQCSISSQPIMSHDKLTWMDL</sequence>
<dbReference type="Pfam" id="PF00168">
    <property type="entry name" value="C2"/>
    <property type="match status" value="1"/>
</dbReference>
<dbReference type="Gene3D" id="2.60.40.150">
    <property type="entry name" value="C2 domain"/>
    <property type="match status" value="1"/>
</dbReference>
<dbReference type="CDD" id="cd08373">
    <property type="entry name" value="C2A_Ferlin"/>
    <property type="match status" value="1"/>
</dbReference>
<feature type="compositionally biased region" description="Polar residues" evidence="3">
    <location>
        <begin position="197"/>
        <end position="208"/>
    </location>
</feature>
<dbReference type="InterPro" id="IPR000008">
    <property type="entry name" value="C2_dom"/>
</dbReference>
<feature type="compositionally biased region" description="Acidic residues" evidence="3">
    <location>
        <begin position="152"/>
        <end position="163"/>
    </location>
</feature>
<dbReference type="EMBL" id="BLXT01007308">
    <property type="protein sequence ID" value="GFO37983.1"/>
    <property type="molecule type" value="Genomic_DNA"/>
</dbReference>
<evidence type="ECO:0000313" key="6">
    <source>
        <dbReference type="Proteomes" id="UP000735302"/>
    </source>
</evidence>
<evidence type="ECO:0000256" key="1">
    <source>
        <dbReference type="ARBA" id="ARBA00022723"/>
    </source>
</evidence>
<dbReference type="PROSITE" id="PS50004">
    <property type="entry name" value="C2"/>
    <property type="match status" value="1"/>
</dbReference>
<dbReference type="GO" id="GO:0005509">
    <property type="term" value="F:calcium ion binding"/>
    <property type="evidence" value="ECO:0007669"/>
    <property type="project" value="TreeGrafter"/>
</dbReference>
<evidence type="ECO:0000256" key="3">
    <source>
        <dbReference type="SAM" id="MobiDB-lite"/>
    </source>
</evidence>
<feature type="domain" description="C2" evidence="4">
    <location>
        <begin position="1"/>
        <end position="103"/>
    </location>
</feature>
<keyword evidence="2" id="KW-0106">Calcium</keyword>
<evidence type="ECO:0000259" key="4">
    <source>
        <dbReference type="PROSITE" id="PS50004"/>
    </source>
</evidence>
<dbReference type="InterPro" id="IPR035892">
    <property type="entry name" value="C2_domain_sf"/>
</dbReference>
<keyword evidence="6" id="KW-1185">Reference proteome</keyword>
<protein>
    <submittedName>
        <fullName evidence="5">Dysferlin</fullName>
    </submittedName>
</protein>
<dbReference type="AlphaFoldDB" id="A0AAV4D1H1"/>
<organism evidence="5 6">
    <name type="scientific">Plakobranchus ocellatus</name>
    <dbReference type="NCBI Taxonomy" id="259542"/>
    <lineage>
        <taxon>Eukaryota</taxon>
        <taxon>Metazoa</taxon>
        <taxon>Spiralia</taxon>
        <taxon>Lophotrochozoa</taxon>
        <taxon>Mollusca</taxon>
        <taxon>Gastropoda</taxon>
        <taxon>Heterobranchia</taxon>
        <taxon>Euthyneura</taxon>
        <taxon>Panpulmonata</taxon>
        <taxon>Sacoglossa</taxon>
        <taxon>Placobranchoidea</taxon>
        <taxon>Plakobranchidae</taxon>
        <taxon>Plakobranchus</taxon>
    </lineage>
</organism>
<gene>
    <name evidence="5" type="ORF">PoB_006448800</name>
</gene>
<dbReference type="InterPro" id="IPR037726">
    <property type="entry name" value="C2A_Ferlin"/>
</dbReference>
<comment type="caution">
    <text evidence="5">The sequence shown here is derived from an EMBL/GenBank/DDBJ whole genome shotgun (WGS) entry which is preliminary data.</text>
</comment>
<feature type="region of interest" description="Disordered" evidence="3">
    <location>
        <begin position="152"/>
        <end position="219"/>
    </location>
</feature>